<organism evidence="1 2">
    <name type="scientific">Solemya velum gill symbiont</name>
    <dbReference type="NCBI Taxonomy" id="2340"/>
    <lineage>
        <taxon>Bacteria</taxon>
        <taxon>Pseudomonadati</taxon>
        <taxon>Pseudomonadota</taxon>
        <taxon>Gammaproteobacteria</taxon>
        <taxon>sulfur-oxidizing symbionts</taxon>
    </lineage>
</organism>
<dbReference type="Pfam" id="PF04364">
    <property type="entry name" value="DNA_pol3_chi"/>
    <property type="match status" value="1"/>
</dbReference>
<dbReference type="Proteomes" id="UP000030856">
    <property type="component" value="Unassembled WGS sequence"/>
</dbReference>
<dbReference type="InterPro" id="IPR007459">
    <property type="entry name" value="DNA_pol3_chi"/>
</dbReference>
<dbReference type="Gene3D" id="3.40.50.10110">
    <property type="entry name" value="DNA polymerase III subunit chi"/>
    <property type="match status" value="1"/>
</dbReference>
<dbReference type="PANTHER" id="PTHR38767">
    <property type="entry name" value="DNA POLYMERASE III SUBUNIT CHI"/>
    <property type="match status" value="1"/>
</dbReference>
<reference evidence="1 2" key="1">
    <citation type="journal article" date="2014" name="BMC Genomics">
        <title>The genome of the intracellular bacterium of the coastal bivalve, Solemya velum: a blueprint for thriving in and out of symbiosis.</title>
        <authorList>
            <person name="Dmytrenko O."/>
            <person name="Russell S.L."/>
            <person name="Loo W.T."/>
            <person name="Fontanez K.M."/>
            <person name="Liao L."/>
            <person name="Roeselers G."/>
            <person name="Sharma R."/>
            <person name="Stewart F.J."/>
            <person name="Newton I.L."/>
            <person name="Woyke T."/>
            <person name="Wu D."/>
            <person name="Lang J.M."/>
            <person name="Eisen J.A."/>
            <person name="Cavanaugh C.M."/>
        </authorList>
    </citation>
    <scope>NUCLEOTIDE SEQUENCE [LARGE SCALE GENOMIC DNA]</scope>
    <source>
        <strain evidence="1 2">WH</strain>
    </source>
</reference>
<dbReference type="RefSeq" id="WP_043115525.1">
    <property type="nucleotide sequence ID" value="NZ_JRAA01000001.1"/>
</dbReference>
<dbReference type="SUPFAM" id="SSF102400">
    <property type="entry name" value="DNA polymerase III chi subunit"/>
    <property type="match status" value="1"/>
</dbReference>
<proteinExistence type="predicted"/>
<gene>
    <name evidence="1" type="ORF">JV46_13250</name>
</gene>
<name>A0A0B0HEH4_SOVGS</name>
<dbReference type="PATRIC" id="fig|2340.3.peg.354"/>
<sequence length="143" mass="16702">MTRVEFYILSADSTQDRFFLGCRIAEKAWKSGHRVVIQTGSRDEALHMNQLLWTFREQSFIPHDLLPDADPESNPVLVNWGEDARGEHDVLINLSGDIPAFFSSFERVIEPVDNDERQKTTSREHYRFYRDRGYPLTNQEIKA</sequence>
<dbReference type="GO" id="GO:0003887">
    <property type="term" value="F:DNA-directed DNA polymerase activity"/>
    <property type="evidence" value="ECO:0007669"/>
    <property type="project" value="UniProtKB-EC"/>
</dbReference>
<dbReference type="STRING" id="2340.JV46_13250"/>
<dbReference type="PANTHER" id="PTHR38767:SF1">
    <property type="entry name" value="DNA POLYMERASE III SUBUNIT CHI"/>
    <property type="match status" value="1"/>
</dbReference>
<dbReference type="eggNOG" id="COG2927">
    <property type="taxonomic scope" value="Bacteria"/>
</dbReference>
<evidence type="ECO:0000313" key="2">
    <source>
        <dbReference type="Proteomes" id="UP000030856"/>
    </source>
</evidence>
<dbReference type="GO" id="GO:0003677">
    <property type="term" value="F:DNA binding"/>
    <property type="evidence" value="ECO:0007669"/>
    <property type="project" value="InterPro"/>
</dbReference>
<dbReference type="EMBL" id="JRAA01000001">
    <property type="protein sequence ID" value="KHF25841.1"/>
    <property type="molecule type" value="Genomic_DNA"/>
</dbReference>
<protein>
    <submittedName>
        <fullName evidence="1">DNA polymerase III, chi subunit</fullName>
        <ecNumber evidence="1">2.7.7.7</ecNumber>
    </submittedName>
</protein>
<evidence type="ECO:0000313" key="1">
    <source>
        <dbReference type="EMBL" id="KHF25841.1"/>
    </source>
</evidence>
<dbReference type="InterPro" id="IPR036768">
    <property type="entry name" value="PolIII_chi_sf"/>
</dbReference>
<dbReference type="GO" id="GO:0032298">
    <property type="term" value="P:positive regulation of DNA-templated DNA replication initiation"/>
    <property type="evidence" value="ECO:0007669"/>
    <property type="project" value="TreeGrafter"/>
</dbReference>
<accession>A0A0B0HEH4</accession>
<dbReference type="EC" id="2.7.7.7" evidence="1"/>
<dbReference type="GO" id="GO:0006260">
    <property type="term" value="P:DNA replication"/>
    <property type="evidence" value="ECO:0007669"/>
    <property type="project" value="InterPro"/>
</dbReference>
<keyword evidence="1" id="KW-0808">Transferase</keyword>
<comment type="caution">
    <text evidence="1">The sequence shown here is derived from an EMBL/GenBank/DDBJ whole genome shotgun (WGS) entry which is preliminary data.</text>
</comment>
<dbReference type="OrthoDB" id="5297568at2"/>
<keyword evidence="2" id="KW-1185">Reference proteome</keyword>
<keyword evidence="1" id="KW-0548">Nucleotidyltransferase</keyword>
<dbReference type="AlphaFoldDB" id="A0A0B0HEH4"/>